<organism evidence="4 5">
    <name type="scientific">Thalassococcus halodurans</name>
    <dbReference type="NCBI Taxonomy" id="373675"/>
    <lineage>
        <taxon>Bacteria</taxon>
        <taxon>Pseudomonadati</taxon>
        <taxon>Pseudomonadota</taxon>
        <taxon>Alphaproteobacteria</taxon>
        <taxon>Rhodobacterales</taxon>
        <taxon>Roseobacteraceae</taxon>
        <taxon>Thalassococcus</taxon>
    </lineage>
</organism>
<dbReference type="RefSeq" id="WP_103909038.1">
    <property type="nucleotide sequence ID" value="NZ_FNUZ01000001.1"/>
</dbReference>
<sequence length="307" mass="32504">MKKLLCSLAFLAASPVSAQVVLTPDIAEALPALGSELSREMVGGTMKLYGPLHAADTNDGLNVSTDQAYGDHERQKLDVYAPEGASNLPVMVFVHGGGFVRGDKGGAANIGRWFARHGVVTVTLNYRFAPESTWPSGAKDVALALDWIKANIAGLGGNPERIVLSGNSAGSMHVADYTFHEDFQNEADGVVGSILISPPAVDLMGRELDPARDTLYYGPDGDRAAQSVVNALDGRTLPVMVAYAEHEPAMIIDQTRKLITGLTDRNGRLPLVVGVAGHNHISIVEHIGTADESLVHEMLNFVGTAGD</sequence>
<keyword evidence="1" id="KW-0378">Hydrolase</keyword>
<feature type="signal peptide" evidence="2">
    <location>
        <begin position="1"/>
        <end position="18"/>
    </location>
</feature>
<evidence type="ECO:0000256" key="2">
    <source>
        <dbReference type="SAM" id="SignalP"/>
    </source>
</evidence>
<accession>A0A1H5TN93</accession>
<dbReference type="Gene3D" id="3.40.50.1820">
    <property type="entry name" value="alpha/beta hydrolase"/>
    <property type="match status" value="1"/>
</dbReference>
<name>A0A1H5TN93_9RHOB</name>
<feature type="chain" id="PRO_5009285228" evidence="2">
    <location>
        <begin position="19"/>
        <end position="307"/>
    </location>
</feature>
<feature type="domain" description="Carboxylesterase type B" evidence="3">
    <location>
        <begin position="77"/>
        <end position="182"/>
    </location>
</feature>
<dbReference type="OrthoDB" id="9771666at2"/>
<dbReference type="InterPro" id="IPR029058">
    <property type="entry name" value="AB_hydrolase_fold"/>
</dbReference>
<evidence type="ECO:0000313" key="4">
    <source>
        <dbReference type="EMBL" id="SEF64322.1"/>
    </source>
</evidence>
<dbReference type="InterPro" id="IPR002018">
    <property type="entry name" value="CarbesteraseB"/>
</dbReference>
<dbReference type="InterPro" id="IPR050300">
    <property type="entry name" value="GDXG_lipolytic_enzyme"/>
</dbReference>
<dbReference type="Pfam" id="PF00135">
    <property type="entry name" value="COesterase"/>
    <property type="match status" value="1"/>
</dbReference>
<gene>
    <name evidence="4" type="ORF">SAMN04488045_0684</name>
</gene>
<proteinExistence type="predicted"/>
<keyword evidence="2" id="KW-0732">Signal</keyword>
<evidence type="ECO:0000313" key="5">
    <source>
        <dbReference type="Proteomes" id="UP000236752"/>
    </source>
</evidence>
<dbReference type="AlphaFoldDB" id="A0A1H5TN93"/>
<dbReference type="Proteomes" id="UP000236752">
    <property type="component" value="Unassembled WGS sequence"/>
</dbReference>
<dbReference type="PANTHER" id="PTHR48081">
    <property type="entry name" value="AB HYDROLASE SUPERFAMILY PROTEIN C4A8.06C"/>
    <property type="match status" value="1"/>
</dbReference>
<keyword evidence="5" id="KW-1185">Reference proteome</keyword>
<evidence type="ECO:0000259" key="3">
    <source>
        <dbReference type="Pfam" id="PF00135"/>
    </source>
</evidence>
<dbReference type="SUPFAM" id="SSF53474">
    <property type="entry name" value="alpha/beta-Hydrolases"/>
    <property type="match status" value="1"/>
</dbReference>
<protein>
    <submittedName>
        <fullName evidence="4">Carboxylesterase family protein</fullName>
    </submittedName>
</protein>
<dbReference type="GO" id="GO:0016787">
    <property type="term" value="F:hydrolase activity"/>
    <property type="evidence" value="ECO:0007669"/>
    <property type="project" value="UniProtKB-KW"/>
</dbReference>
<reference evidence="4 5" key="1">
    <citation type="submission" date="2016-10" db="EMBL/GenBank/DDBJ databases">
        <authorList>
            <person name="de Groot N.N."/>
        </authorList>
    </citation>
    <scope>NUCLEOTIDE SEQUENCE [LARGE SCALE GENOMIC DNA]</scope>
    <source>
        <strain evidence="4 5">DSM 26915</strain>
    </source>
</reference>
<evidence type="ECO:0000256" key="1">
    <source>
        <dbReference type="ARBA" id="ARBA00022801"/>
    </source>
</evidence>
<dbReference type="EMBL" id="FNUZ01000001">
    <property type="protein sequence ID" value="SEF64322.1"/>
    <property type="molecule type" value="Genomic_DNA"/>
</dbReference>